<keyword evidence="3" id="KW-0540">Nuclease</keyword>
<evidence type="ECO:0000256" key="3">
    <source>
        <dbReference type="ARBA" id="ARBA00022722"/>
    </source>
</evidence>
<dbReference type="PANTHER" id="PTHR34139:SF1">
    <property type="entry name" value="RNASE MJ1380-RELATED"/>
    <property type="match status" value="1"/>
</dbReference>
<dbReference type="PANTHER" id="PTHR34139">
    <property type="entry name" value="UPF0331 PROTEIN MJ0127"/>
    <property type="match status" value="1"/>
</dbReference>
<gene>
    <name evidence="6" type="ORF">IPK02_06760</name>
</gene>
<name>A0A935W2U7_9PROT</name>
<evidence type="ECO:0000256" key="5">
    <source>
        <dbReference type="ARBA" id="ARBA00022801"/>
    </source>
</evidence>
<dbReference type="Pfam" id="PF01934">
    <property type="entry name" value="HepT-like"/>
    <property type="match status" value="1"/>
</dbReference>
<evidence type="ECO:0000313" key="6">
    <source>
        <dbReference type="EMBL" id="MBK7953681.1"/>
    </source>
</evidence>
<reference evidence="6 7" key="1">
    <citation type="submission" date="2020-10" db="EMBL/GenBank/DDBJ databases">
        <title>Connecting structure to function with the recovery of over 1000 high-quality activated sludge metagenome-assembled genomes encoding full-length rRNA genes using long-read sequencing.</title>
        <authorList>
            <person name="Singleton C.M."/>
            <person name="Petriglieri F."/>
            <person name="Kristensen J.M."/>
            <person name="Kirkegaard R.H."/>
            <person name="Michaelsen T.Y."/>
            <person name="Andersen M.H."/>
            <person name="Karst S.M."/>
            <person name="Dueholm M.S."/>
            <person name="Nielsen P.H."/>
            <person name="Albertsen M."/>
        </authorList>
    </citation>
    <scope>NUCLEOTIDE SEQUENCE [LARGE SCALE GENOMIC DNA]</scope>
    <source>
        <strain evidence="6">Fred_18-Q3-R57-64_BAT3C.720</strain>
    </source>
</reference>
<dbReference type="Proteomes" id="UP000706151">
    <property type="component" value="Unassembled WGS sequence"/>
</dbReference>
<dbReference type="GO" id="GO:0004540">
    <property type="term" value="F:RNA nuclease activity"/>
    <property type="evidence" value="ECO:0007669"/>
    <property type="project" value="InterPro"/>
</dbReference>
<evidence type="ECO:0000313" key="7">
    <source>
        <dbReference type="Proteomes" id="UP000706151"/>
    </source>
</evidence>
<dbReference type="GO" id="GO:0016787">
    <property type="term" value="F:hydrolase activity"/>
    <property type="evidence" value="ECO:0007669"/>
    <property type="project" value="UniProtKB-KW"/>
</dbReference>
<sequence length="117" mass="13564">MTRDALRAREYLGHIVEAIRRIRCYTEGMTEAAFARDERTQDAVMRNIGIVGEASRNVARHHPEFAARHGDIPWEIAYEMRNALSHGYFKVDLKIVWNTIKGDLPKLEQQVQHLHQA</sequence>
<evidence type="ECO:0000256" key="2">
    <source>
        <dbReference type="ARBA" id="ARBA00022649"/>
    </source>
</evidence>
<dbReference type="InterPro" id="IPR051813">
    <property type="entry name" value="HepT_RNase_toxin"/>
</dbReference>
<dbReference type="AlphaFoldDB" id="A0A935W2U7"/>
<keyword evidence="1" id="KW-0597">Phosphoprotein</keyword>
<proteinExistence type="predicted"/>
<evidence type="ECO:0000256" key="4">
    <source>
        <dbReference type="ARBA" id="ARBA00022741"/>
    </source>
</evidence>
<accession>A0A935W2U7</accession>
<dbReference type="GO" id="GO:0110001">
    <property type="term" value="C:toxin-antitoxin complex"/>
    <property type="evidence" value="ECO:0007669"/>
    <property type="project" value="InterPro"/>
</dbReference>
<organism evidence="6 7">
    <name type="scientific">Candidatus Accumulibacter affinis</name>
    <dbReference type="NCBI Taxonomy" id="2954384"/>
    <lineage>
        <taxon>Bacteria</taxon>
        <taxon>Pseudomonadati</taxon>
        <taxon>Pseudomonadota</taxon>
        <taxon>Betaproteobacteria</taxon>
        <taxon>Candidatus Accumulibacter</taxon>
    </lineage>
</organism>
<dbReference type="InterPro" id="IPR008201">
    <property type="entry name" value="HepT-like"/>
</dbReference>
<dbReference type="EMBL" id="JADJOT010000006">
    <property type="protein sequence ID" value="MBK7953681.1"/>
    <property type="molecule type" value="Genomic_DNA"/>
</dbReference>
<dbReference type="GO" id="GO:0000166">
    <property type="term" value="F:nucleotide binding"/>
    <property type="evidence" value="ECO:0007669"/>
    <property type="project" value="UniProtKB-KW"/>
</dbReference>
<keyword evidence="2" id="KW-1277">Toxin-antitoxin system</keyword>
<keyword evidence="5" id="KW-0378">Hydrolase</keyword>
<comment type="caution">
    <text evidence="6">The sequence shown here is derived from an EMBL/GenBank/DDBJ whole genome shotgun (WGS) entry which is preliminary data.</text>
</comment>
<protein>
    <submittedName>
        <fullName evidence="6">DUF86 domain-containing protein</fullName>
    </submittedName>
</protein>
<keyword evidence="4" id="KW-0547">Nucleotide-binding</keyword>
<evidence type="ECO:0000256" key="1">
    <source>
        <dbReference type="ARBA" id="ARBA00022553"/>
    </source>
</evidence>